<evidence type="ECO:0000256" key="3">
    <source>
        <dbReference type="SAM" id="Phobius"/>
    </source>
</evidence>
<dbReference type="InterPro" id="IPR056426">
    <property type="entry name" value="BTB_BTBDG"/>
</dbReference>
<dbReference type="InterPro" id="IPR011333">
    <property type="entry name" value="SKP1/BTB/POZ_sf"/>
</dbReference>
<dbReference type="InParanoid" id="K1RA15"/>
<dbReference type="Gene3D" id="3.30.710.10">
    <property type="entry name" value="Potassium Channel Kv1.1, Chain A"/>
    <property type="match status" value="1"/>
</dbReference>
<keyword evidence="3" id="KW-0472">Membrane</keyword>
<reference evidence="5" key="1">
    <citation type="journal article" date="2012" name="Nature">
        <title>The oyster genome reveals stress adaptation and complexity of shell formation.</title>
        <authorList>
            <person name="Zhang G."/>
            <person name="Fang X."/>
            <person name="Guo X."/>
            <person name="Li L."/>
            <person name="Luo R."/>
            <person name="Xu F."/>
            <person name="Yang P."/>
            <person name="Zhang L."/>
            <person name="Wang X."/>
            <person name="Qi H."/>
            <person name="Xiong Z."/>
            <person name="Que H."/>
            <person name="Xie Y."/>
            <person name="Holland P.W."/>
            <person name="Paps J."/>
            <person name="Zhu Y."/>
            <person name="Wu F."/>
            <person name="Chen Y."/>
            <person name="Wang J."/>
            <person name="Peng C."/>
            <person name="Meng J."/>
            <person name="Yang L."/>
            <person name="Liu J."/>
            <person name="Wen B."/>
            <person name="Zhang N."/>
            <person name="Huang Z."/>
            <person name="Zhu Q."/>
            <person name="Feng Y."/>
            <person name="Mount A."/>
            <person name="Hedgecock D."/>
            <person name="Xu Z."/>
            <person name="Liu Y."/>
            <person name="Domazet-Loso T."/>
            <person name="Du Y."/>
            <person name="Sun X."/>
            <person name="Zhang S."/>
            <person name="Liu B."/>
            <person name="Cheng P."/>
            <person name="Jiang X."/>
            <person name="Li J."/>
            <person name="Fan D."/>
            <person name="Wang W."/>
            <person name="Fu W."/>
            <person name="Wang T."/>
            <person name="Wang B."/>
            <person name="Zhang J."/>
            <person name="Peng Z."/>
            <person name="Li Y."/>
            <person name="Li N."/>
            <person name="Wang J."/>
            <person name="Chen M."/>
            <person name="He Y."/>
            <person name="Tan F."/>
            <person name="Song X."/>
            <person name="Zheng Q."/>
            <person name="Huang R."/>
            <person name="Yang H."/>
            <person name="Du X."/>
            <person name="Chen L."/>
            <person name="Yang M."/>
            <person name="Gaffney P.M."/>
            <person name="Wang S."/>
            <person name="Luo L."/>
            <person name="She Z."/>
            <person name="Ming Y."/>
            <person name="Huang W."/>
            <person name="Zhang S."/>
            <person name="Huang B."/>
            <person name="Zhang Y."/>
            <person name="Qu T."/>
            <person name="Ni P."/>
            <person name="Miao G."/>
            <person name="Wang J."/>
            <person name="Wang Q."/>
            <person name="Steinberg C.E."/>
            <person name="Wang H."/>
            <person name="Li N."/>
            <person name="Qian L."/>
            <person name="Zhang G."/>
            <person name="Li Y."/>
            <person name="Yang H."/>
            <person name="Liu X."/>
            <person name="Wang J."/>
            <person name="Yin Y."/>
            <person name="Wang J."/>
        </authorList>
    </citation>
    <scope>NUCLEOTIDE SEQUENCE [LARGE SCALE GENOMIC DNA]</scope>
    <source>
        <strain evidence="5">05x7-T-G4-1.051#20</strain>
    </source>
</reference>
<feature type="compositionally biased region" description="Polar residues" evidence="2">
    <location>
        <begin position="608"/>
        <end position="617"/>
    </location>
</feature>
<feature type="transmembrane region" description="Helical" evidence="3">
    <location>
        <begin position="56"/>
        <end position="77"/>
    </location>
</feature>
<evidence type="ECO:0000256" key="1">
    <source>
        <dbReference type="ARBA" id="ARBA00022473"/>
    </source>
</evidence>
<dbReference type="HOGENOM" id="CLU_419352_0_0_1"/>
<dbReference type="PANTHER" id="PTHR23231">
    <property type="entry name" value="GERM CELL-LESS PROTEIN"/>
    <property type="match status" value="1"/>
</dbReference>
<dbReference type="Pfam" id="PF23998">
    <property type="entry name" value="BTB_BTBDG"/>
    <property type="match status" value="1"/>
</dbReference>
<keyword evidence="3" id="KW-1133">Transmembrane helix</keyword>
<name>K1RA15_MAGGI</name>
<feature type="transmembrane region" description="Helical" evidence="3">
    <location>
        <begin position="20"/>
        <end position="44"/>
    </location>
</feature>
<feature type="region of interest" description="Disordered" evidence="2">
    <location>
        <begin position="598"/>
        <end position="654"/>
    </location>
</feature>
<gene>
    <name evidence="5" type="ORF">CGI_10013523</name>
</gene>
<feature type="domain" description="BTBDG BTB/POZ" evidence="4">
    <location>
        <begin position="138"/>
        <end position="194"/>
    </location>
</feature>
<dbReference type="GO" id="GO:0007281">
    <property type="term" value="P:germ cell development"/>
    <property type="evidence" value="ECO:0007669"/>
    <property type="project" value="InterPro"/>
</dbReference>
<protein>
    <submittedName>
        <fullName evidence="5">Germ cell-less protein-like 1</fullName>
    </submittedName>
</protein>
<dbReference type="AlphaFoldDB" id="K1RA15"/>
<dbReference type="CDD" id="cd18495">
    <property type="entry name" value="BACK_GCL"/>
    <property type="match status" value="1"/>
</dbReference>
<evidence type="ECO:0000256" key="2">
    <source>
        <dbReference type="SAM" id="MobiDB-lite"/>
    </source>
</evidence>
<evidence type="ECO:0000259" key="4">
    <source>
        <dbReference type="Pfam" id="PF23998"/>
    </source>
</evidence>
<keyword evidence="3" id="KW-0812">Transmembrane</keyword>
<dbReference type="PANTHER" id="PTHR23231:SF17">
    <property type="entry name" value="BTB DOMAIN-CONTAINING PROTEIN"/>
    <property type="match status" value="1"/>
</dbReference>
<dbReference type="FunCoup" id="K1RA15">
    <property type="interactions" value="1179"/>
</dbReference>
<dbReference type="EMBL" id="JH816325">
    <property type="protein sequence ID" value="EKC40484.1"/>
    <property type="molecule type" value="Genomic_DNA"/>
</dbReference>
<evidence type="ECO:0000313" key="5">
    <source>
        <dbReference type="EMBL" id="EKC40484.1"/>
    </source>
</evidence>
<dbReference type="SUPFAM" id="SSF54695">
    <property type="entry name" value="POZ domain"/>
    <property type="match status" value="1"/>
</dbReference>
<dbReference type="InterPro" id="IPR043380">
    <property type="entry name" value="Gcl-like"/>
</dbReference>
<accession>K1RA15</accession>
<organism evidence="5">
    <name type="scientific">Magallana gigas</name>
    <name type="common">Pacific oyster</name>
    <name type="synonym">Crassostrea gigas</name>
    <dbReference type="NCBI Taxonomy" id="29159"/>
    <lineage>
        <taxon>Eukaryota</taxon>
        <taxon>Metazoa</taxon>
        <taxon>Spiralia</taxon>
        <taxon>Lophotrochozoa</taxon>
        <taxon>Mollusca</taxon>
        <taxon>Bivalvia</taxon>
        <taxon>Autobranchia</taxon>
        <taxon>Pteriomorphia</taxon>
        <taxon>Ostreida</taxon>
        <taxon>Ostreoidea</taxon>
        <taxon>Ostreidae</taxon>
        <taxon>Magallana</taxon>
    </lineage>
</organism>
<keyword evidence="1" id="KW-0217">Developmental protein</keyword>
<sequence length="654" mass="73652">MAIQTNYAKFNWFPSGLPVYLNLVPAILQLVVVQSNIFVVAVFLGKKMYFGINVILIGMAIADAASVTLLMVSYWFALVLHNHSSGSFTENQVHFLCVTYKYGTSVSITFNMVSIWLMSPYFACMFNGSWRESLLSEIDLQIPDPAIDNLALKTAFGSLYRDYVFIKPVEVIGVLAAAFLLQLDGLKQQCLTLMSNTISGDTVCSYYEACCRYDVENLKEECYNWLLTNILTSSDLDLFKQLSVDMMMNLIGDPKLFVMQVEMDIYSVLKRWIFLKENTTWCGDYKSMLSSIDDYFKNKVYQSSVSFVGTEEPDCFLETTTGQTYLSAFSHIRWQHIVIDLDSLLILEQDRIVNLDWIKPLFHGMWRKMLKLEQSKDKGPEEIPDENYFNKTSLRCGRLLKCEGEYCWRWVGYNYGVDILLTYVNNLIFIKRNTVSQPNPHSASLDKLKNLAYRLTIASVDKDGKVTERKSSEIQKISLQKDEETLVMTVNKAFTFPLYLSMNILLTGQPTSQPDHIDICSVAQSRILRHTASQTRPVITCSAESQTECPAEKAAKSLVQDVSLSSATVKRCTTGKVVRDAAAGDSKKKLTVVQTSSSNSASVELLSPNTSTQTSENSIDKDQSEVLNGSSSTPPSVTSSSKRVLKYPDDEEIL</sequence>
<feature type="compositionally biased region" description="Low complexity" evidence="2">
    <location>
        <begin position="598"/>
        <end position="607"/>
    </location>
</feature>
<proteinExistence type="predicted"/>
<feature type="compositionally biased region" description="Low complexity" evidence="2">
    <location>
        <begin position="630"/>
        <end position="641"/>
    </location>
</feature>